<dbReference type="AlphaFoldDB" id="A0A9W8LD34"/>
<feature type="transmembrane region" description="Helical" evidence="8">
    <location>
        <begin position="639"/>
        <end position="658"/>
    </location>
</feature>
<feature type="transmembrane region" description="Helical" evidence="8">
    <location>
        <begin position="533"/>
        <end position="551"/>
    </location>
</feature>
<evidence type="ECO:0000259" key="10">
    <source>
        <dbReference type="Pfam" id="PF13967"/>
    </source>
</evidence>
<keyword evidence="13" id="KW-1185">Reference proteome</keyword>
<reference evidence="12" key="1">
    <citation type="submission" date="2022-07" db="EMBL/GenBank/DDBJ databases">
        <title>Phylogenomic reconstructions and comparative analyses of Kickxellomycotina fungi.</title>
        <authorList>
            <person name="Reynolds N.K."/>
            <person name="Stajich J.E."/>
            <person name="Barry K."/>
            <person name="Grigoriev I.V."/>
            <person name="Crous P."/>
            <person name="Smith M.E."/>
        </authorList>
    </citation>
    <scope>NUCLEOTIDE SEQUENCE</scope>
    <source>
        <strain evidence="12">BCRC 34297</strain>
    </source>
</reference>
<evidence type="ECO:0000256" key="1">
    <source>
        <dbReference type="ARBA" id="ARBA00004141"/>
    </source>
</evidence>
<feature type="transmembrane region" description="Helical" evidence="8">
    <location>
        <begin position="386"/>
        <end position="415"/>
    </location>
</feature>
<evidence type="ECO:0000313" key="13">
    <source>
        <dbReference type="Proteomes" id="UP001140011"/>
    </source>
</evidence>
<feature type="domain" description="CSC1/OSCA1-like cytosolic" evidence="11">
    <location>
        <begin position="212"/>
        <end position="369"/>
    </location>
</feature>
<feature type="transmembrane region" description="Helical" evidence="8">
    <location>
        <begin position="597"/>
        <end position="618"/>
    </location>
</feature>
<evidence type="ECO:0000259" key="9">
    <source>
        <dbReference type="Pfam" id="PF02714"/>
    </source>
</evidence>
<feature type="transmembrane region" description="Helical" evidence="8">
    <location>
        <begin position="118"/>
        <end position="137"/>
    </location>
</feature>
<keyword evidence="4 8" id="KW-0812">Transmembrane</keyword>
<feature type="region of interest" description="Disordered" evidence="7">
    <location>
        <begin position="884"/>
        <end position="913"/>
    </location>
</feature>
<dbReference type="EMBL" id="JANBUH010000013">
    <property type="protein sequence ID" value="KAJ2756884.1"/>
    <property type="molecule type" value="Genomic_DNA"/>
</dbReference>
<dbReference type="Pfam" id="PF13967">
    <property type="entry name" value="RSN1_TM"/>
    <property type="match status" value="1"/>
</dbReference>
<keyword evidence="3" id="KW-0813">Transport</keyword>
<evidence type="ECO:0000256" key="7">
    <source>
        <dbReference type="SAM" id="MobiDB-lite"/>
    </source>
</evidence>
<dbReference type="PANTHER" id="PTHR13018">
    <property type="entry name" value="PROBABLE MEMBRANE PROTEIN DUF221-RELATED"/>
    <property type="match status" value="1"/>
</dbReference>
<name>A0A9W8LD34_9FUNG</name>
<evidence type="ECO:0000313" key="12">
    <source>
        <dbReference type="EMBL" id="KAJ2756884.1"/>
    </source>
</evidence>
<gene>
    <name evidence="12" type="ORF">GGI19_000472</name>
</gene>
<comment type="caution">
    <text evidence="12">The sequence shown here is derived from an EMBL/GenBank/DDBJ whole genome shotgun (WGS) entry which is preliminary data.</text>
</comment>
<feature type="domain" description="CSC1/OSCA1-like N-terminal transmembrane" evidence="10">
    <location>
        <begin position="34"/>
        <end position="189"/>
    </location>
</feature>
<feature type="region of interest" description="Disordered" evidence="7">
    <location>
        <begin position="955"/>
        <end position="1041"/>
    </location>
</feature>
<organism evidence="12 13">
    <name type="scientific">Coemansia pectinata</name>
    <dbReference type="NCBI Taxonomy" id="1052879"/>
    <lineage>
        <taxon>Eukaryota</taxon>
        <taxon>Fungi</taxon>
        <taxon>Fungi incertae sedis</taxon>
        <taxon>Zoopagomycota</taxon>
        <taxon>Kickxellomycotina</taxon>
        <taxon>Kickxellomycetes</taxon>
        <taxon>Kickxellales</taxon>
        <taxon>Kickxellaceae</taxon>
        <taxon>Coemansia</taxon>
    </lineage>
</organism>
<evidence type="ECO:0000256" key="6">
    <source>
        <dbReference type="ARBA" id="ARBA00023136"/>
    </source>
</evidence>
<sequence length="1041" mass="118172">MAVPSSNSVLENIIAGIFTDDNQTKQQYLSIIGLLYQAGINIALGAGAFFVFVALRPKNARVYARRYKALAKDERRPPRIGTGIFAWAPILWRTDEQYLLDTVDVDSVLFLRFLKMGMWLMGIFAVVGMCVIVPVSYTNGNNDNVTGDLSKFWLLWITLYHIINLNVYWLYVVAAYLITAIFFYFLWREFRFFIAVRQSHFASPTYQRKLQSRTLMVTRVPADMQSDGALHAFMSMCSNGSSGQPTQASIARKLGELQELIDSHEKAVRRLEQVLHKFLGGDYATKPRPMTKVNGVATDAIEHFSREIATLEQQIDMARQQTNTFNPTSVGFVSFATPQLAHDAMSTMKNTKPTAVALAPHPKDVIWSNAQLPRSRRVRRLWTARLISVAFCFVAFWPVAALTFIGDAVNIRIIFPGSTEFFNRHSTLTTIWQTTFSPLILTLYYIAIPHVFRAISRYQGIATHTGVERSVLKKMYVFYFLSNIIVFTLVGLVVRAVLRNKSVDAFWSTMAHDFIQSLNQKAMFWTAYVSLKGLSAMLELAQMISLVVIFIKRYTRDLTPRELRDLTRPPEFDYSPVYSLYLWVFTISMFYSLYSPIALPFAFIDFVLAYWVYKYAAMYVYTTKYDTAGTMWRCVMNRMIASVVIFQIYLVCCLKARIDEFTDHTQDWINGKHSVVYAVTPLPVITTAFGIWLVHFWVKPRVEYMAHSAESAGFDAYKAAAEDASASATLGDRFLHPIFSQPLTTPMVDKRVRHLLPKVYRGRTSVLIPSDKLEESKLNNSYYASGSASRTFTNASTVFGSDTLDLESVMDERDRRDFDGATTPVHGRGAGRIAALAPAYGHSESTQYAHALSRSYSVESNGSGKGGRGNMVEMDHLVIGQRQGGGINSMSQANLLGHAQPPMSSQSSDVSDQEMDDMMMTSLSQTYRQQQPPSQSVTYADDVQGQHYYQQPGQYQPQAQYQQPGQYQPQQQAQYAPQQQAHYQPQQAQYAPQQQPYQQAQQQAQYQQQQPAQYQQTQQQPQQQPRQQGSNFPARNVPRWD</sequence>
<feature type="compositionally biased region" description="Low complexity" evidence="7">
    <location>
        <begin position="955"/>
        <end position="1028"/>
    </location>
</feature>
<keyword evidence="5 8" id="KW-1133">Transmembrane helix</keyword>
<evidence type="ECO:0008006" key="14">
    <source>
        <dbReference type="Google" id="ProtNLM"/>
    </source>
</evidence>
<evidence type="ECO:0000256" key="5">
    <source>
        <dbReference type="ARBA" id="ARBA00022989"/>
    </source>
</evidence>
<keyword evidence="6 8" id="KW-0472">Membrane</keyword>
<evidence type="ECO:0000256" key="8">
    <source>
        <dbReference type="SAM" id="Phobius"/>
    </source>
</evidence>
<dbReference type="GO" id="GO:0005227">
    <property type="term" value="F:calcium-activated cation channel activity"/>
    <property type="evidence" value="ECO:0007669"/>
    <property type="project" value="InterPro"/>
</dbReference>
<dbReference type="OrthoDB" id="2150324at2759"/>
<dbReference type="PANTHER" id="PTHR13018:SF149">
    <property type="entry name" value="DOMAIN PROTEIN, PUTATIVE (AFU_ORTHOLOGUE AFUA_3G11660)-RELATED"/>
    <property type="match status" value="1"/>
</dbReference>
<feature type="transmembrane region" description="Helical" evidence="8">
    <location>
        <begin position="168"/>
        <end position="187"/>
    </location>
</feature>
<feature type="transmembrane region" description="Helical" evidence="8">
    <location>
        <begin position="435"/>
        <end position="455"/>
    </location>
</feature>
<accession>A0A9W8LD34</accession>
<dbReference type="Proteomes" id="UP001140011">
    <property type="component" value="Unassembled WGS sequence"/>
</dbReference>
<dbReference type="Pfam" id="PF02714">
    <property type="entry name" value="RSN1_7TM"/>
    <property type="match status" value="1"/>
</dbReference>
<dbReference type="Pfam" id="PF14703">
    <property type="entry name" value="PHM7_cyt"/>
    <property type="match status" value="1"/>
</dbReference>
<protein>
    <recommendedName>
        <fullName evidence="14">DUF221-domain-containing protein</fullName>
    </recommendedName>
</protein>
<proteinExistence type="inferred from homology"/>
<dbReference type="InterPro" id="IPR027815">
    <property type="entry name" value="CSC1/OSCA1-like_cyt"/>
</dbReference>
<dbReference type="InterPro" id="IPR045122">
    <property type="entry name" value="Csc1-like"/>
</dbReference>
<comment type="similarity">
    <text evidence="2">Belongs to the CSC1 (TC 1.A.17) family.</text>
</comment>
<evidence type="ECO:0000256" key="4">
    <source>
        <dbReference type="ARBA" id="ARBA00022692"/>
    </source>
</evidence>
<comment type="subcellular location">
    <subcellularLocation>
        <location evidence="1">Membrane</location>
        <topology evidence="1">Multi-pass membrane protein</topology>
    </subcellularLocation>
</comment>
<dbReference type="GO" id="GO:0005886">
    <property type="term" value="C:plasma membrane"/>
    <property type="evidence" value="ECO:0007669"/>
    <property type="project" value="TreeGrafter"/>
</dbReference>
<dbReference type="InterPro" id="IPR032880">
    <property type="entry name" value="CSC1/OSCA1-like_N"/>
</dbReference>
<dbReference type="InterPro" id="IPR003864">
    <property type="entry name" value="CSC1/OSCA1-like_7TM"/>
</dbReference>
<feature type="transmembrane region" description="Helical" evidence="8">
    <location>
        <begin position="476"/>
        <end position="498"/>
    </location>
</feature>
<feature type="domain" description="CSC1/OSCA1-like 7TM region" evidence="9">
    <location>
        <begin position="383"/>
        <end position="652"/>
    </location>
</feature>
<feature type="transmembrane region" description="Helical" evidence="8">
    <location>
        <begin position="678"/>
        <end position="698"/>
    </location>
</feature>
<evidence type="ECO:0000259" key="11">
    <source>
        <dbReference type="Pfam" id="PF14703"/>
    </source>
</evidence>
<feature type="transmembrane region" description="Helical" evidence="8">
    <location>
        <begin position="28"/>
        <end position="55"/>
    </location>
</feature>
<evidence type="ECO:0000256" key="3">
    <source>
        <dbReference type="ARBA" id="ARBA00022448"/>
    </source>
</evidence>
<evidence type="ECO:0000256" key="2">
    <source>
        <dbReference type="ARBA" id="ARBA00007779"/>
    </source>
</evidence>